<dbReference type="EMBL" id="BART01027330">
    <property type="protein sequence ID" value="GAG91900.1"/>
    <property type="molecule type" value="Genomic_DNA"/>
</dbReference>
<gene>
    <name evidence="1" type="ORF">S01H4_48469</name>
</gene>
<feature type="non-terminal residue" evidence="1">
    <location>
        <position position="1"/>
    </location>
</feature>
<protein>
    <submittedName>
        <fullName evidence="1">Uncharacterized protein</fullName>
    </submittedName>
</protein>
<sequence length="189" mass="21744">PQIDSFFILVKESPEIGLEYGIVYKALSQKGVWCVSTIRNNNQFVSISLFEYITGNSLSEEEEDYGEYIPKILTNEDGINYLDDIESVEMKILLLRPKTGSFSNHKIRKKIALYEAKRISSTDITSEFYIFQALLGQPEYLEQDLFRFIRDLMVKSLHCESSTETAGNCKKISAFFDDGFRTYRVGLLL</sequence>
<proteinExistence type="predicted"/>
<accession>X1B9X7</accession>
<organism evidence="1">
    <name type="scientific">marine sediment metagenome</name>
    <dbReference type="NCBI Taxonomy" id="412755"/>
    <lineage>
        <taxon>unclassified sequences</taxon>
        <taxon>metagenomes</taxon>
        <taxon>ecological metagenomes</taxon>
    </lineage>
</organism>
<evidence type="ECO:0000313" key="1">
    <source>
        <dbReference type="EMBL" id="GAG91900.1"/>
    </source>
</evidence>
<reference evidence="1" key="1">
    <citation type="journal article" date="2014" name="Front. Microbiol.">
        <title>High frequency of phylogenetically diverse reductive dehalogenase-homologous genes in deep subseafloor sedimentary metagenomes.</title>
        <authorList>
            <person name="Kawai M."/>
            <person name="Futagami T."/>
            <person name="Toyoda A."/>
            <person name="Takaki Y."/>
            <person name="Nishi S."/>
            <person name="Hori S."/>
            <person name="Arai W."/>
            <person name="Tsubouchi T."/>
            <person name="Morono Y."/>
            <person name="Uchiyama I."/>
            <person name="Ito T."/>
            <person name="Fujiyama A."/>
            <person name="Inagaki F."/>
            <person name="Takami H."/>
        </authorList>
    </citation>
    <scope>NUCLEOTIDE SEQUENCE</scope>
    <source>
        <strain evidence="1">Expedition CK06-06</strain>
    </source>
</reference>
<name>X1B9X7_9ZZZZ</name>
<dbReference type="AlphaFoldDB" id="X1B9X7"/>
<comment type="caution">
    <text evidence="1">The sequence shown here is derived from an EMBL/GenBank/DDBJ whole genome shotgun (WGS) entry which is preliminary data.</text>
</comment>